<evidence type="ECO:0000313" key="2">
    <source>
        <dbReference type="EMBL" id="BAC89153.1"/>
    </source>
</evidence>
<dbReference type="InterPro" id="IPR014914">
    <property type="entry name" value="RES_dom"/>
</dbReference>
<dbReference type="eggNOG" id="COG5654">
    <property type="taxonomic scope" value="Bacteria"/>
</dbReference>
<sequence length="154" mass="17660">MQLWRLCKRKHLETAFQGLGGLYAPGRWTPQGFRCVYTSESLALASLEVFVRIESDKIPLVAIRAFLAEGTAVQTIEPAMLPEDWQAVRAYPHLQALGREWLESLRAPVLKVPSAIVPVEYNYLLNPAHSELQLHTDPPQKFCFDRRVWKPRNH</sequence>
<dbReference type="AlphaFoldDB" id="Q7NLB4"/>
<evidence type="ECO:0000313" key="3">
    <source>
        <dbReference type="Proteomes" id="UP000000557"/>
    </source>
</evidence>
<gene>
    <name evidence="2" type="ordered locus">gll1212</name>
</gene>
<dbReference type="HOGENOM" id="CLU_133611_0_1_3"/>
<dbReference type="EnsemblBacteria" id="BAC89153">
    <property type="protein sequence ID" value="BAC89153"/>
    <property type="gene ID" value="BAC89153"/>
</dbReference>
<dbReference type="KEGG" id="gvi:gll1212"/>
<dbReference type="Proteomes" id="UP000000557">
    <property type="component" value="Chromosome"/>
</dbReference>
<reference evidence="2 3" key="2">
    <citation type="journal article" date="2003" name="DNA Res.">
        <title>Complete genome structure of Gloeobacter violaceus PCC 7421, a cyanobacterium that lacks thylakoids (supplement).</title>
        <authorList>
            <person name="Nakamura Y."/>
            <person name="Kaneko T."/>
            <person name="Sato S."/>
            <person name="Mimuro M."/>
            <person name="Miyashita H."/>
            <person name="Tsuchiya T."/>
            <person name="Sasamoto S."/>
            <person name="Watanabe A."/>
            <person name="Kawashima K."/>
            <person name="Kishida Y."/>
            <person name="Kiyokawa C."/>
            <person name="Kohara M."/>
            <person name="Matsumoto M."/>
            <person name="Matsuno A."/>
            <person name="Nakazaki N."/>
            <person name="Shimpo S."/>
            <person name="Takeuchi C."/>
            <person name="Yamada M."/>
            <person name="Tabata S."/>
        </authorList>
    </citation>
    <scope>NUCLEOTIDE SEQUENCE [LARGE SCALE GENOMIC DNA]</scope>
    <source>
        <strain evidence="3">ATCC 29082 / PCC 7421</strain>
    </source>
</reference>
<protein>
    <submittedName>
        <fullName evidence="2">Gll1212 protein</fullName>
    </submittedName>
</protein>
<dbReference type="OrthoDB" id="9789501at2"/>
<dbReference type="RefSeq" id="WP_011141212.1">
    <property type="nucleotide sequence ID" value="NC_005125.1"/>
</dbReference>
<dbReference type="PhylomeDB" id="Q7NLB4"/>
<dbReference type="EMBL" id="BA000045">
    <property type="protein sequence ID" value="BAC89153.1"/>
    <property type="molecule type" value="Genomic_DNA"/>
</dbReference>
<evidence type="ECO:0000259" key="1">
    <source>
        <dbReference type="SMART" id="SM00953"/>
    </source>
</evidence>
<keyword evidence="3" id="KW-1185">Reference proteome</keyword>
<feature type="domain" description="RES" evidence="1">
    <location>
        <begin position="15"/>
        <end position="139"/>
    </location>
</feature>
<name>Q7NLB4_GLOVI</name>
<dbReference type="PATRIC" id="fig|251221.4.peg.1236"/>
<dbReference type="STRING" id="251221.gene:10758691"/>
<dbReference type="InParanoid" id="Q7NLB4"/>
<reference evidence="2 3" key="1">
    <citation type="journal article" date="2003" name="DNA Res.">
        <title>Complete genome structure of Gloeobacter violaceus PCC 7421, a cyanobacterium that lacks thylakoids.</title>
        <authorList>
            <person name="Nakamura Y."/>
            <person name="Kaneko T."/>
            <person name="Sato S."/>
            <person name="Mimuro M."/>
            <person name="Miyashita H."/>
            <person name="Tsuchiya T."/>
            <person name="Sasamoto S."/>
            <person name="Watanabe A."/>
            <person name="Kawashima K."/>
            <person name="Kishida Y."/>
            <person name="Kiyokawa C."/>
            <person name="Kohara M."/>
            <person name="Matsumoto M."/>
            <person name="Matsuno A."/>
            <person name="Nakazaki N."/>
            <person name="Shimpo S."/>
            <person name="Takeuchi C."/>
            <person name="Yamada M."/>
            <person name="Tabata S."/>
        </authorList>
    </citation>
    <scope>NUCLEOTIDE SEQUENCE [LARGE SCALE GENOMIC DNA]</scope>
    <source>
        <strain evidence="3">ATCC 29082 / PCC 7421</strain>
    </source>
</reference>
<dbReference type="SMART" id="SM00953">
    <property type="entry name" value="RES"/>
    <property type="match status" value="1"/>
</dbReference>
<proteinExistence type="predicted"/>
<organism evidence="2 3">
    <name type="scientific">Gloeobacter violaceus (strain ATCC 29082 / PCC 7421)</name>
    <dbReference type="NCBI Taxonomy" id="251221"/>
    <lineage>
        <taxon>Bacteria</taxon>
        <taxon>Bacillati</taxon>
        <taxon>Cyanobacteriota</taxon>
        <taxon>Cyanophyceae</taxon>
        <taxon>Gloeobacterales</taxon>
        <taxon>Gloeobacteraceae</taxon>
        <taxon>Gloeobacter</taxon>
    </lineage>
</organism>
<accession>Q7NLB4</accession>
<dbReference type="Pfam" id="PF08808">
    <property type="entry name" value="RES"/>
    <property type="match status" value="1"/>
</dbReference>